<evidence type="ECO:0000313" key="5">
    <source>
        <dbReference type="EMBL" id="SET89320.1"/>
    </source>
</evidence>
<accession>A0ABY1CC23</accession>
<evidence type="ECO:0000256" key="1">
    <source>
        <dbReference type="ARBA" id="ARBA00008361"/>
    </source>
</evidence>
<dbReference type="PANTHER" id="PTHR44942">
    <property type="entry name" value="METHYLTRANSF_11 DOMAIN-CONTAINING PROTEIN"/>
    <property type="match status" value="1"/>
</dbReference>
<dbReference type="Gene3D" id="3.40.50.150">
    <property type="entry name" value="Vaccinia Virus protein VP39"/>
    <property type="match status" value="1"/>
</dbReference>
<keyword evidence="6" id="KW-1185">Reference proteome</keyword>
<proteinExistence type="inferred from homology"/>
<reference evidence="5 6" key="1">
    <citation type="submission" date="2016-10" db="EMBL/GenBank/DDBJ databases">
        <authorList>
            <person name="Varghese N."/>
            <person name="Submissions S."/>
        </authorList>
    </citation>
    <scope>NUCLEOTIDE SEQUENCE [LARGE SCALE GENOMIC DNA]</scope>
    <source>
        <strain evidence="5 6">ATCC 19403</strain>
    </source>
</reference>
<gene>
    <name evidence="5" type="ORF">SAMN02745906_2772</name>
</gene>
<organism evidence="5 6">
    <name type="scientific">Lacrimispora sphenoides JCM 1415</name>
    <dbReference type="NCBI Taxonomy" id="1297793"/>
    <lineage>
        <taxon>Bacteria</taxon>
        <taxon>Bacillati</taxon>
        <taxon>Bacillota</taxon>
        <taxon>Clostridia</taxon>
        <taxon>Lachnospirales</taxon>
        <taxon>Lachnospiraceae</taxon>
        <taxon>Lacrimispora</taxon>
    </lineage>
</organism>
<dbReference type="CDD" id="cd02440">
    <property type="entry name" value="AdoMet_MTases"/>
    <property type="match status" value="1"/>
</dbReference>
<evidence type="ECO:0000259" key="4">
    <source>
        <dbReference type="Pfam" id="PF08241"/>
    </source>
</evidence>
<protein>
    <submittedName>
        <fullName evidence="5">Ubiquinone/menaquinone biosynthesis C-methylase UbiE</fullName>
    </submittedName>
</protein>
<comment type="similarity">
    <text evidence="1">Belongs to the methyltransferase superfamily.</text>
</comment>
<dbReference type="PANTHER" id="PTHR44942:SF4">
    <property type="entry name" value="METHYLTRANSFERASE TYPE 11 DOMAIN-CONTAINING PROTEIN"/>
    <property type="match status" value="1"/>
</dbReference>
<dbReference type="InterPro" id="IPR029063">
    <property type="entry name" value="SAM-dependent_MTases_sf"/>
</dbReference>
<evidence type="ECO:0000313" key="6">
    <source>
        <dbReference type="Proteomes" id="UP000198970"/>
    </source>
</evidence>
<dbReference type="Pfam" id="PF08241">
    <property type="entry name" value="Methyltransf_11"/>
    <property type="match status" value="1"/>
</dbReference>
<feature type="domain" description="Methyltransferase type 11" evidence="4">
    <location>
        <begin position="50"/>
        <end position="140"/>
    </location>
</feature>
<keyword evidence="2" id="KW-0489">Methyltransferase</keyword>
<dbReference type="InterPro" id="IPR013216">
    <property type="entry name" value="Methyltransf_11"/>
</dbReference>
<dbReference type="EMBL" id="LT630003">
    <property type="protein sequence ID" value="SET89320.1"/>
    <property type="molecule type" value="Genomic_DNA"/>
</dbReference>
<evidence type="ECO:0000256" key="2">
    <source>
        <dbReference type="ARBA" id="ARBA00022603"/>
    </source>
</evidence>
<dbReference type="RefSeq" id="WP_242941262.1">
    <property type="nucleotide sequence ID" value="NZ_LT630003.1"/>
</dbReference>
<dbReference type="SUPFAM" id="SSF53335">
    <property type="entry name" value="S-adenosyl-L-methionine-dependent methyltransferases"/>
    <property type="match status" value="1"/>
</dbReference>
<dbReference type="Proteomes" id="UP000198970">
    <property type="component" value="Chromosome I"/>
</dbReference>
<keyword evidence="3" id="KW-0808">Transferase</keyword>
<name>A0ABY1CC23_9FIRM</name>
<evidence type="ECO:0000256" key="3">
    <source>
        <dbReference type="ARBA" id="ARBA00022679"/>
    </source>
</evidence>
<dbReference type="InterPro" id="IPR051052">
    <property type="entry name" value="Diverse_substrate_MTase"/>
</dbReference>
<keyword evidence="5" id="KW-0830">Ubiquinone</keyword>
<sequence length="270" mass="31065">MDPSIKNVEMKNKDRFLGFADVYDQTRPEMPEYPIEIITRYLNKKANIVVDLGCGSGLSTTAWKNHCNAIIGIEPSDDMFLAANKKSDKNISFKKAFAHETGLSSDYADVVICSQSFHWMNPALTLAEVNRILKSGGIFAAVDYDWPPVCKWEAELAHKQLFYKVSCLEEEHKDLKDDYIRWDKNKHLSNIKNSGYFRYQREIVFANRESCDAKRFIRMTLSQSGLQSIIKHKPDLIKSALDEYIETIQCVFAGETMEADFCYRMRLGIK</sequence>